<evidence type="ECO:0000313" key="2">
    <source>
        <dbReference type="EMBL" id="KAF7303696.1"/>
    </source>
</evidence>
<accession>A0A8H6SQL1</accession>
<proteinExistence type="predicted"/>
<keyword evidence="1" id="KW-0732">Signal</keyword>
<dbReference type="GeneID" id="59345263"/>
<evidence type="ECO:0000256" key="1">
    <source>
        <dbReference type="SAM" id="SignalP"/>
    </source>
</evidence>
<sequence>MPFLSILFAFLLTPVAICSTISHGSEANLTTRDTSPISLSNSEWIWQTGFVANSFVGLRKGFTPPLGKSLIAAEVVITASNRFSFYVNGDFIGNGTPVIRGRFAQRFCIDLLPSFNVFAVNATDSTVDEAAMIATILLTYSDLTTDTLVSDASWRVHKTVAGFEQLSFDDTTWPVATVRGSFGDDPWDEINIPASPPVVSFDRGEWIWTDAVPAGGTIPAGSRAFRRTFTPAPGQVAASASIIVSVDNAYTLWVNGVKIGTGSNFNTAQHYNINFATAPEEIVFAVLATNSAAGPAGLIFAAEINMVPSGRVGCIAGAFALTDASWVSTKGMIPAGWEQPGFDDSSWPAAVGVGAFPNSPWGKITIGAAAPTITM</sequence>
<keyword evidence="3" id="KW-1185">Reference proteome</keyword>
<comment type="caution">
    <text evidence="2">The sequence shown here is derived from an EMBL/GenBank/DDBJ whole genome shotgun (WGS) entry which is preliminary data.</text>
</comment>
<dbReference type="Proteomes" id="UP000636479">
    <property type="component" value="Unassembled WGS sequence"/>
</dbReference>
<gene>
    <name evidence="2" type="ORF">MIND_00599000</name>
</gene>
<reference evidence="2" key="1">
    <citation type="submission" date="2020-05" db="EMBL/GenBank/DDBJ databases">
        <title>Mycena genomes resolve the evolution of fungal bioluminescence.</title>
        <authorList>
            <person name="Tsai I.J."/>
        </authorList>
    </citation>
    <scope>NUCLEOTIDE SEQUENCE</scope>
    <source>
        <strain evidence="2">171206Taipei</strain>
    </source>
</reference>
<dbReference type="AlphaFoldDB" id="A0A8H6SQL1"/>
<feature type="chain" id="PRO_5034122146" evidence="1">
    <location>
        <begin position="19"/>
        <end position="375"/>
    </location>
</feature>
<name>A0A8H6SQL1_9AGAR</name>
<dbReference type="Gene3D" id="2.60.120.260">
    <property type="entry name" value="Galactose-binding domain-like"/>
    <property type="match status" value="2"/>
</dbReference>
<dbReference type="InterPro" id="IPR008979">
    <property type="entry name" value="Galactose-bd-like_sf"/>
</dbReference>
<dbReference type="OrthoDB" id="10036721at2759"/>
<feature type="signal peptide" evidence="1">
    <location>
        <begin position="1"/>
        <end position="18"/>
    </location>
</feature>
<organism evidence="2 3">
    <name type="scientific">Mycena indigotica</name>
    <dbReference type="NCBI Taxonomy" id="2126181"/>
    <lineage>
        <taxon>Eukaryota</taxon>
        <taxon>Fungi</taxon>
        <taxon>Dikarya</taxon>
        <taxon>Basidiomycota</taxon>
        <taxon>Agaricomycotina</taxon>
        <taxon>Agaricomycetes</taxon>
        <taxon>Agaricomycetidae</taxon>
        <taxon>Agaricales</taxon>
        <taxon>Marasmiineae</taxon>
        <taxon>Mycenaceae</taxon>
        <taxon>Mycena</taxon>
    </lineage>
</organism>
<dbReference type="SUPFAM" id="SSF49785">
    <property type="entry name" value="Galactose-binding domain-like"/>
    <property type="match status" value="1"/>
</dbReference>
<dbReference type="EMBL" id="JACAZF010000005">
    <property type="protein sequence ID" value="KAF7303696.1"/>
    <property type="molecule type" value="Genomic_DNA"/>
</dbReference>
<dbReference type="RefSeq" id="XP_037220668.1">
    <property type="nucleotide sequence ID" value="XM_037362747.1"/>
</dbReference>
<evidence type="ECO:0000313" key="3">
    <source>
        <dbReference type="Proteomes" id="UP000636479"/>
    </source>
</evidence>
<protein>
    <submittedName>
        <fullName evidence="2">Uncharacterized protein</fullName>
    </submittedName>
</protein>